<accession>A0A2T2YDY3</accession>
<dbReference type="AlphaFoldDB" id="A0A2T2YDY3"/>
<evidence type="ECO:0000256" key="4">
    <source>
        <dbReference type="ARBA" id="ARBA00022452"/>
    </source>
</evidence>
<organism evidence="8 9">
    <name type="scientific">Adhaeribacter arboris</name>
    <dbReference type="NCBI Taxonomy" id="2072846"/>
    <lineage>
        <taxon>Bacteria</taxon>
        <taxon>Pseudomonadati</taxon>
        <taxon>Bacteroidota</taxon>
        <taxon>Cytophagia</taxon>
        <taxon>Cytophagales</taxon>
        <taxon>Hymenobacteraceae</taxon>
        <taxon>Adhaeribacter</taxon>
    </lineage>
</organism>
<dbReference type="Gene3D" id="1.20.1600.10">
    <property type="entry name" value="Outer membrane efflux proteins (OEP)"/>
    <property type="match status" value="1"/>
</dbReference>
<dbReference type="InterPro" id="IPR051906">
    <property type="entry name" value="TolC-like"/>
</dbReference>
<gene>
    <name evidence="8" type="ORF">AHMF7605_09380</name>
</gene>
<dbReference type="GO" id="GO:0015288">
    <property type="term" value="F:porin activity"/>
    <property type="evidence" value="ECO:0007669"/>
    <property type="project" value="TreeGrafter"/>
</dbReference>
<evidence type="ECO:0000256" key="5">
    <source>
        <dbReference type="ARBA" id="ARBA00022692"/>
    </source>
</evidence>
<keyword evidence="3" id="KW-0813">Transport</keyword>
<evidence type="ECO:0000256" key="2">
    <source>
        <dbReference type="ARBA" id="ARBA00007613"/>
    </source>
</evidence>
<dbReference type="Proteomes" id="UP000240357">
    <property type="component" value="Unassembled WGS sequence"/>
</dbReference>
<evidence type="ECO:0000313" key="9">
    <source>
        <dbReference type="Proteomes" id="UP000240357"/>
    </source>
</evidence>
<dbReference type="PANTHER" id="PTHR30026:SF20">
    <property type="entry name" value="OUTER MEMBRANE PROTEIN TOLC"/>
    <property type="match status" value="1"/>
</dbReference>
<name>A0A2T2YDY3_9BACT</name>
<protein>
    <submittedName>
        <fullName evidence="8">Transporter</fullName>
    </submittedName>
</protein>
<dbReference type="GO" id="GO:1990281">
    <property type="term" value="C:efflux pump complex"/>
    <property type="evidence" value="ECO:0007669"/>
    <property type="project" value="TreeGrafter"/>
</dbReference>
<sequence length="392" mass="45195">MKLTIWLNTLVILFLINLPLARGQTVTLEQLQQKARENYPLTRQKNVIQESNALLLQNINRNNLPQLVILGQGSYQSDVTSINSPIPGLEIEAPAKDQYRITTELTQPLYDGGLRRSKQLVQQITSETENQRLEVELYKLREQVNQMYFAIILLEEQARQASLLQKDLAIGIKRTQAQVANGITFKSNLNVLQAEHLKAGQRIIELQNTRLGYLQALSLLTGEPLPLNIQLTRPVAPAISTTPEIRRPELNLYSKQIQVWEAQKKMVEVGLRPGLSFFGQGGYGRPGLNLLKNEFDYFYLTGLRFTWRLNTWYTHRNEKKVLDLNKKTTNLQQEIFSLNINMQLTRERAEIQKLEELIKSDQEIIALRESVKNRPKPNWKMPLLPPTTFYAR</sequence>
<keyword evidence="5" id="KW-0812">Transmembrane</keyword>
<proteinExistence type="inferred from homology"/>
<dbReference type="SUPFAM" id="SSF56954">
    <property type="entry name" value="Outer membrane efflux proteins (OEP)"/>
    <property type="match status" value="1"/>
</dbReference>
<keyword evidence="9" id="KW-1185">Reference proteome</keyword>
<keyword evidence="6" id="KW-0472">Membrane</keyword>
<dbReference type="OrthoDB" id="976750at2"/>
<dbReference type="Pfam" id="PF02321">
    <property type="entry name" value="OEP"/>
    <property type="match status" value="1"/>
</dbReference>
<evidence type="ECO:0000313" key="8">
    <source>
        <dbReference type="EMBL" id="PSR53720.1"/>
    </source>
</evidence>
<comment type="subcellular location">
    <subcellularLocation>
        <location evidence="1">Cell outer membrane</location>
    </subcellularLocation>
</comment>
<dbReference type="RefSeq" id="WP_106928628.1">
    <property type="nucleotide sequence ID" value="NZ_PYFT01000001.1"/>
</dbReference>
<dbReference type="InterPro" id="IPR003423">
    <property type="entry name" value="OMP_efflux"/>
</dbReference>
<evidence type="ECO:0000256" key="7">
    <source>
        <dbReference type="ARBA" id="ARBA00023237"/>
    </source>
</evidence>
<dbReference type="PANTHER" id="PTHR30026">
    <property type="entry name" value="OUTER MEMBRANE PROTEIN TOLC"/>
    <property type="match status" value="1"/>
</dbReference>
<evidence type="ECO:0000256" key="1">
    <source>
        <dbReference type="ARBA" id="ARBA00004442"/>
    </source>
</evidence>
<evidence type="ECO:0000256" key="6">
    <source>
        <dbReference type="ARBA" id="ARBA00023136"/>
    </source>
</evidence>
<keyword evidence="7" id="KW-0998">Cell outer membrane</keyword>
<keyword evidence="4" id="KW-1134">Transmembrane beta strand</keyword>
<comment type="caution">
    <text evidence="8">The sequence shown here is derived from an EMBL/GenBank/DDBJ whole genome shotgun (WGS) entry which is preliminary data.</text>
</comment>
<comment type="similarity">
    <text evidence="2">Belongs to the outer membrane factor (OMF) (TC 1.B.17) family.</text>
</comment>
<evidence type="ECO:0000256" key="3">
    <source>
        <dbReference type="ARBA" id="ARBA00022448"/>
    </source>
</evidence>
<dbReference type="GO" id="GO:0015562">
    <property type="term" value="F:efflux transmembrane transporter activity"/>
    <property type="evidence" value="ECO:0007669"/>
    <property type="project" value="InterPro"/>
</dbReference>
<dbReference type="EMBL" id="PYFT01000001">
    <property type="protein sequence ID" value="PSR53720.1"/>
    <property type="molecule type" value="Genomic_DNA"/>
</dbReference>
<dbReference type="GO" id="GO:0009279">
    <property type="term" value="C:cell outer membrane"/>
    <property type="evidence" value="ECO:0007669"/>
    <property type="project" value="UniProtKB-SubCell"/>
</dbReference>
<reference evidence="8 9" key="1">
    <citation type="submission" date="2018-03" db="EMBL/GenBank/DDBJ databases">
        <title>Adhaeribacter sp. HMF7605 Genome sequencing and assembly.</title>
        <authorList>
            <person name="Kang H."/>
            <person name="Kang J."/>
            <person name="Cha I."/>
            <person name="Kim H."/>
            <person name="Joh K."/>
        </authorList>
    </citation>
    <scope>NUCLEOTIDE SEQUENCE [LARGE SCALE GENOMIC DNA]</scope>
    <source>
        <strain evidence="8 9">HMF7605</strain>
    </source>
</reference>